<proteinExistence type="predicted"/>
<keyword evidence="1" id="KW-0472">Membrane</keyword>
<keyword evidence="1" id="KW-0812">Transmembrane</keyword>
<keyword evidence="1" id="KW-1133">Transmembrane helix</keyword>
<protein>
    <submittedName>
        <fullName evidence="2">Uncharacterized protein</fullName>
    </submittedName>
</protein>
<keyword evidence="3" id="KW-1185">Reference proteome</keyword>
<gene>
    <name evidence="2" type="ORF">B6N23_08460</name>
</gene>
<dbReference type="EMBL" id="CP131913">
    <property type="protein sequence ID" value="WLI74880.1"/>
    <property type="molecule type" value="Genomic_DNA"/>
</dbReference>
<name>A0ABY9HBA0_9GAMM</name>
<evidence type="ECO:0000256" key="1">
    <source>
        <dbReference type="SAM" id="Phobius"/>
    </source>
</evidence>
<accession>A0ABY9HBA0</accession>
<evidence type="ECO:0000313" key="2">
    <source>
        <dbReference type="EMBL" id="WLI74880.1"/>
    </source>
</evidence>
<feature type="transmembrane region" description="Helical" evidence="1">
    <location>
        <begin position="20"/>
        <end position="40"/>
    </location>
</feature>
<sequence length="382" mass="40505">MSSDASNGARLEFWKRFCAGISPVSLLISITVMLFVLFLAGMSHRWLAASDSPLVQFIINGESLVLNAEDGEALSRDFDGRLEGLERDAEQQLESWMETALAEAGEQYQAAGEHYLDWYFSATGSYARLGASLAGNLDPWIADQIEGRLVGPSGVEQALSSLHAEYRERLLEGQQGLLAEALGDVYLHYSGVAIPAAEIGSRSMVTLNLDRVVAAADHLKDSETLLWTTPPPGIGLLGGAGVTAVLMARPAMARASGIVKRFVARLGLAATRSLTAGGAAAAGTAATGPGAVVAGTVTAGTVIAMTAGTEYIALVRQEEEHRPAMEGALVEAWEDLEAELRMAVSADRQAWTTAVMEQLQRSAGHEADEAGLPDAYRILQHL</sequence>
<evidence type="ECO:0000313" key="3">
    <source>
        <dbReference type="Proteomes" id="UP001235344"/>
    </source>
</evidence>
<dbReference type="Proteomes" id="UP001235344">
    <property type="component" value="Chromosome"/>
</dbReference>
<organism evidence="2 3">
    <name type="scientific">Halomonas alkalicola</name>
    <dbReference type="NCBI Taxonomy" id="1930622"/>
    <lineage>
        <taxon>Bacteria</taxon>
        <taxon>Pseudomonadati</taxon>
        <taxon>Pseudomonadota</taxon>
        <taxon>Gammaproteobacteria</taxon>
        <taxon>Oceanospirillales</taxon>
        <taxon>Halomonadaceae</taxon>
        <taxon>Halomonas</taxon>
    </lineage>
</organism>
<reference evidence="2 3" key="1">
    <citation type="submission" date="2023-08" db="EMBL/GenBank/DDBJ databases">
        <title>Transcriptome Analysis of Halomonas alkalicola CICC 11012s to Identify the Genes Involved in Alkaline Tolerances.</title>
        <authorList>
            <person name="Zhai L."/>
        </authorList>
    </citation>
    <scope>NUCLEOTIDE SEQUENCE [LARGE SCALE GENOMIC DNA]</scope>
    <source>
        <strain evidence="2 3">CICC 11012s</strain>
    </source>
</reference>
<dbReference type="RefSeq" id="WP_305503663.1">
    <property type="nucleotide sequence ID" value="NZ_CP131913.1"/>
</dbReference>